<feature type="compositionally biased region" description="Polar residues" evidence="1">
    <location>
        <begin position="139"/>
        <end position="163"/>
    </location>
</feature>
<keyword evidence="3" id="KW-1185">Reference proteome</keyword>
<accession>A0ABR2RVM7</accession>
<evidence type="ECO:0000313" key="2">
    <source>
        <dbReference type="EMBL" id="KAK9017043.1"/>
    </source>
</evidence>
<protein>
    <submittedName>
        <fullName evidence="2">Uncharacterized protein</fullName>
    </submittedName>
</protein>
<name>A0ABR2RVM7_9ROSI</name>
<comment type="caution">
    <text evidence="2">The sequence shown here is derived from an EMBL/GenBank/DDBJ whole genome shotgun (WGS) entry which is preliminary data.</text>
</comment>
<sequence length="171" mass="19137">MFLSPSIISLDRSYYHQNRKTNTKLANLSHTQSLLVLVASAGGLSLLRGAEYHRCLVILTAQHYATITFNKGGELRTPILHELQVIDGEDGELWEGNLNDIIQDLFIKMDAPNFEEETELFDFPETQNQKSGTRDSADRSSAQPGPSRSVQSRHPIITRSQTAADRDTNPQ</sequence>
<reference evidence="2 3" key="1">
    <citation type="journal article" date="2024" name="G3 (Bethesda)">
        <title>Genome assembly of Hibiscus sabdariffa L. provides insights into metabolisms of medicinal natural products.</title>
        <authorList>
            <person name="Kim T."/>
        </authorList>
    </citation>
    <scope>NUCLEOTIDE SEQUENCE [LARGE SCALE GENOMIC DNA]</scope>
    <source>
        <strain evidence="2">TK-2024</strain>
        <tissue evidence="2">Old leaves</tissue>
    </source>
</reference>
<organism evidence="2 3">
    <name type="scientific">Hibiscus sabdariffa</name>
    <name type="common">roselle</name>
    <dbReference type="NCBI Taxonomy" id="183260"/>
    <lineage>
        <taxon>Eukaryota</taxon>
        <taxon>Viridiplantae</taxon>
        <taxon>Streptophyta</taxon>
        <taxon>Embryophyta</taxon>
        <taxon>Tracheophyta</taxon>
        <taxon>Spermatophyta</taxon>
        <taxon>Magnoliopsida</taxon>
        <taxon>eudicotyledons</taxon>
        <taxon>Gunneridae</taxon>
        <taxon>Pentapetalae</taxon>
        <taxon>rosids</taxon>
        <taxon>malvids</taxon>
        <taxon>Malvales</taxon>
        <taxon>Malvaceae</taxon>
        <taxon>Malvoideae</taxon>
        <taxon>Hibiscus</taxon>
    </lineage>
</organism>
<feature type="region of interest" description="Disordered" evidence="1">
    <location>
        <begin position="119"/>
        <end position="171"/>
    </location>
</feature>
<evidence type="ECO:0000313" key="3">
    <source>
        <dbReference type="Proteomes" id="UP001396334"/>
    </source>
</evidence>
<evidence type="ECO:0000256" key="1">
    <source>
        <dbReference type="SAM" id="MobiDB-lite"/>
    </source>
</evidence>
<dbReference type="EMBL" id="JBBPBN010000020">
    <property type="protein sequence ID" value="KAK9017043.1"/>
    <property type="molecule type" value="Genomic_DNA"/>
</dbReference>
<dbReference type="Proteomes" id="UP001396334">
    <property type="component" value="Unassembled WGS sequence"/>
</dbReference>
<gene>
    <name evidence="2" type="ORF">V6N11_079530</name>
</gene>
<proteinExistence type="predicted"/>